<evidence type="ECO:0000256" key="6">
    <source>
        <dbReference type="ARBA" id="ARBA00023159"/>
    </source>
</evidence>
<dbReference type="AlphaFoldDB" id="A0A178MDY2"/>
<keyword evidence="6" id="KW-0010">Activator</keyword>
<dbReference type="InterPro" id="IPR009057">
    <property type="entry name" value="Homeodomain-like_sf"/>
</dbReference>
<name>A0A178MDY2_9PROT</name>
<dbReference type="Pfam" id="PF02954">
    <property type="entry name" value="HTH_8"/>
    <property type="match status" value="1"/>
</dbReference>
<dbReference type="PROSITE" id="PS00675">
    <property type="entry name" value="SIGMA54_INTERACT_1"/>
    <property type="match status" value="1"/>
</dbReference>
<evidence type="ECO:0000256" key="8">
    <source>
        <dbReference type="PROSITE-ProRule" id="PRU00169"/>
    </source>
</evidence>
<dbReference type="Pfam" id="PF00158">
    <property type="entry name" value="Sigma54_activat"/>
    <property type="match status" value="1"/>
</dbReference>
<dbReference type="InterPro" id="IPR058031">
    <property type="entry name" value="AAA_lid_NorR"/>
</dbReference>
<reference evidence="11 12" key="1">
    <citation type="submission" date="2016-04" db="EMBL/GenBank/DDBJ databases">
        <title>Draft genome sequence of freshwater magnetotactic bacteria Magnetospirillum marisnigri SP-1 and Magnetospirillum moscoviense BB-1.</title>
        <authorList>
            <person name="Koziaeva V."/>
            <person name="Dziuba M.V."/>
            <person name="Ivanov T.M."/>
            <person name="Kuznetsov B."/>
            <person name="Grouzdev D.S."/>
        </authorList>
    </citation>
    <scope>NUCLEOTIDE SEQUENCE [LARGE SCALE GENOMIC DNA]</scope>
    <source>
        <strain evidence="11 12">SP-1</strain>
    </source>
</reference>
<dbReference type="PROSITE" id="PS50045">
    <property type="entry name" value="SIGMA54_INTERACT_4"/>
    <property type="match status" value="1"/>
</dbReference>
<keyword evidence="8" id="KW-0597">Phosphoprotein</keyword>
<dbReference type="PROSITE" id="PS00688">
    <property type="entry name" value="SIGMA54_INTERACT_3"/>
    <property type="match status" value="1"/>
</dbReference>
<keyword evidence="1" id="KW-0547">Nucleotide-binding</keyword>
<evidence type="ECO:0000256" key="1">
    <source>
        <dbReference type="ARBA" id="ARBA00022741"/>
    </source>
</evidence>
<organism evidence="11 12">
    <name type="scientific">Paramagnetospirillum marisnigri</name>
    <dbReference type="NCBI Taxonomy" id="1285242"/>
    <lineage>
        <taxon>Bacteria</taxon>
        <taxon>Pseudomonadati</taxon>
        <taxon>Pseudomonadota</taxon>
        <taxon>Alphaproteobacteria</taxon>
        <taxon>Rhodospirillales</taxon>
        <taxon>Magnetospirillaceae</taxon>
        <taxon>Paramagnetospirillum</taxon>
    </lineage>
</organism>
<dbReference type="InterPro" id="IPR002078">
    <property type="entry name" value="Sigma_54_int"/>
</dbReference>
<dbReference type="InterPro" id="IPR011006">
    <property type="entry name" value="CheY-like_superfamily"/>
</dbReference>
<dbReference type="InterPro" id="IPR003593">
    <property type="entry name" value="AAA+_ATPase"/>
</dbReference>
<dbReference type="OrthoDB" id="9770562at2"/>
<protein>
    <submittedName>
        <fullName evidence="11">Sigma-54-dependent Fis family transcriptional regulator</fullName>
    </submittedName>
</protein>
<dbReference type="Pfam" id="PF25601">
    <property type="entry name" value="AAA_lid_14"/>
    <property type="match status" value="1"/>
</dbReference>
<dbReference type="InterPro" id="IPR027417">
    <property type="entry name" value="P-loop_NTPase"/>
</dbReference>
<dbReference type="InterPro" id="IPR025662">
    <property type="entry name" value="Sigma_54_int_dom_ATP-bd_1"/>
</dbReference>
<dbReference type="FunFam" id="3.40.50.300:FF:000006">
    <property type="entry name" value="DNA-binding transcriptional regulator NtrC"/>
    <property type="match status" value="1"/>
</dbReference>
<evidence type="ECO:0000313" key="11">
    <source>
        <dbReference type="EMBL" id="OAN46726.1"/>
    </source>
</evidence>
<dbReference type="GO" id="GO:0005524">
    <property type="term" value="F:ATP binding"/>
    <property type="evidence" value="ECO:0007669"/>
    <property type="project" value="UniProtKB-KW"/>
</dbReference>
<evidence type="ECO:0000259" key="10">
    <source>
        <dbReference type="PROSITE" id="PS50110"/>
    </source>
</evidence>
<dbReference type="GO" id="GO:0006355">
    <property type="term" value="P:regulation of DNA-templated transcription"/>
    <property type="evidence" value="ECO:0007669"/>
    <property type="project" value="InterPro"/>
</dbReference>
<comment type="caution">
    <text evidence="11">The sequence shown here is derived from an EMBL/GenBank/DDBJ whole genome shotgun (WGS) entry which is preliminary data.</text>
</comment>
<evidence type="ECO:0000259" key="9">
    <source>
        <dbReference type="PROSITE" id="PS50045"/>
    </source>
</evidence>
<evidence type="ECO:0000256" key="7">
    <source>
        <dbReference type="ARBA" id="ARBA00023163"/>
    </source>
</evidence>
<dbReference type="Pfam" id="PF00072">
    <property type="entry name" value="Response_reg"/>
    <property type="match status" value="1"/>
</dbReference>
<dbReference type="SUPFAM" id="SSF52172">
    <property type="entry name" value="CheY-like"/>
    <property type="match status" value="1"/>
</dbReference>
<dbReference type="PRINTS" id="PR01590">
    <property type="entry name" value="HTHFIS"/>
</dbReference>
<keyword evidence="7" id="KW-0804">Transcription</keyword>
<keyword evidence="5" id="KW-0238">DNA-binding</keyword>
<dbReference type="STRING" id="1285242.A6A04_06400"/>
<dbReference type="PANTHER" id="PTHR32071:SF14">
    <property type="entry name" value="TRANSCRIPTIONAL REGULATORY PROTEIN RTCR"/>
    <property type="match status" value="1"/>
</dbReference>
<dbReference type="InterPro" id="IPR025943">
    <property type="entry name" value="Sigma_54_int_dom_ATP-bd_2"/>
</dbReference>
<evidence type="ECO:0000256" key="3">
    <source>
        <dbReference type="ARBA" id="ARBA00023012"/>
    </source>
</evidence>
<dbReference type="InterPro" id="IPR025944">
    <property type="entry name" value="Sigma_54_int_dom_CS"/>
</dbReference>
<dbReference type="Gene3D" id="3.40.50.300">
    <property type="entry name" value="P-loop containing nucleotide triphosphate hydrolases"/>
    <property type="match status" value="1"/>
</dbReference>
<dbReference type="CDD" id="cd00009">
    <property type="entry name" value="AAA"/>
    <property type="match status" value="1"/>
</dbReference>
<dbReference type="EMBL" id="LWQT01000088">
    <property type="protein sequence ID" value="OAN46726.1"/>
    <property type="molecule type" value="Genomic_DNA"/>
</dbReference>
<keyword evidence="12" id="KW-1185">Reference proteome</keyword>
<feature type="modified residue" description="4-aspartylphosphate" evidence="8">
    <location>
        <position position="54"/>
    </location>
</feature>
<dbReference type="SUPFAM" id="SSF46689">
    <property type="entry name" value="Homeodomain-like"/>
    <property type="match status" value="1"/>
</dbReference>
<dbReference type="PROSITE" id="PS50110">
    <property type="entry name" value="RESPONSE_REGULATORY"/>
    <property type="match status" value="1"/>
</dbReference>
<dbReference type="InterPro" id="IPR001789">
    <property type="entry name" value="Sig_transdc_resp-reg_receiver"/>
</dbReference>
<dbReference type="GO" id="GO:0043565">
    <property type="term" value="F:sequence-specific DNA binding"/>
    <property type="evidence" value="ECO:0007669"/>
    <property type="project" value="InterPro"/>
</dbReference>
<dbReference type="Gene3D" id="3.40.50.2300">
    <property type="match status" value="1"/>
</dbReference>
<dbReference type="RefSeq" id="WP_068494986.1">
    <property type="nucleotide sequence ID" value="NZ_LWQT01000088.1"/>
</dbReference>
<keyword evidence="4" id="KW-0805">Transcription regulation</keyword>
<dbReference type="PANTHER" id="PTHR32071">
    <property type="entry name" value="TRANSCRIPTIONAL REGULATORY PROTEIN"/>
    <property type="match status" value="1"/>
</dbReference>
<dbReference type="SMART" id="SM00448">
    <property type="entry name" value="REC"/>
    <property type="match status" value="1"/>
</dbReference>
<evidence type="ECO:0000256" key="2">
    <source>
        <dbReference type="ARBA" id="ARBA00022840"/>
    </source>
</evidence>
<sequence>MADISVLIIDDEVQLVRSVVFALKGEGIAAWGVHSGAEGLDEIERRPPDLVLLDQRLPDMLGIAVLEQLRKRQSTLPVVMISAHGDTRAAVQAVKAGASDYLTKPFELDDLIHVIRTTLERERLAAEVAYHRKSVVGGDGVIGDSPIMADLIATVARIAASSASRVLLLGESGTGKGLVARSIHNQSSRARGAFVEVNCASLPEQLIEAELFGAEKGAYTGAHQRRVGLVALADGGTLFLDEIGELPLALQAKFLHFLENGNYRAIGATQGKTADVRIVAATNRDLAADVKAGRFREDLYYRLNVIQLRLPALRERGGDALDLARYFARRYAAESGCPPVSFAPEVERLFASYSWPGNVRELKNLIERLTILHPGQTATPAELPADMAREPRMAGGDDRRQSLPDSLDASERVLLTEALARAGGQKGRAAELLGISRHAFKRRLQRLGLMSGNRSSS</sequence>
<dbReference type="PROSITE" id="PS00676">
    <property type="entry name" value="SIGMA54_INTERACT_2"/>
    <property type="match status" value="1"/>
</dbReference>
<feature type="domain" description="Sigma-54 factor interaction" evidence="9">
    <location>
        <begin position="141"/>
        <end position="371"/>
    </location>
</feature>
<feature type="domain" description="Response regulatory" evidence="10">
    <location>
        <begin position="5"/>
        <end position="119"/>
    </location>
</feature>
<evidence type="ECO:0000313" key="12">
    <source>
        <dbReference type="Proteomes" id="UP000078428"/>
    </source>
</evidence>
<gene>
    <name evidence="11" type="ORF">A6A04_06400</name>
</gene>
<dbReference type="Proteomes" id="UP000078428">
    <property type="component" value="Unassembled WGS sequence"/>
</dbReference>
<accession>A0A178MDY2</accession>
<dbReference type="SMART" id="SM00382">
    <property type="entry name" value="AAA"/>
    <property type="match status" value="1"/>
</dbReference>
<dbReference type="Gene3D" id="1.10.8.60">
    <property type="match status" value="1"/>
</dbReference>
<keyword evidence="3" id="KW-0902">Two-component regulatory system</keyword>
<dbReference type="InterPro" id="IPR002197">
    <property type="entry name" value="HTH_Fis"/>
</dbReference>
<proteinExistence type="predicted"/>
<dbReference type="GO" id="GO:0000160">
    <property type="term" value="P:phosphorelay signal transduction system"/>
    <property type="evidence" value="ECO:0007669"/>
    <property type="project" value="UniProtKB-KW"/>
</dbReference>
<dbReference type="Gene3D" id="1.10.10.60">
    <property type="entry name" value="Homeodomain-like"/>
    <property type="match status" value="1"/>
</dbReference>
<evidence type="ECO:0000256" key="5">
    <source>
        <dbReference type="ARBA" id="ARBA00023125"/>
    </source>
</evidence>
<evidence type="ECO:0000256" key="4">
    <source>
        <dbReference type="ARBA" id="ARBA00023015"/>
    </source>
</evidence>
<dbReference type="SUPFAM" id="SSF52540">
    <property type="entry name" value="P-loop containing nucleoside triphosphate hydrolases"/>
    <property type="match status" value="1"/>
</dbReference>
<keyword evidence="2" id="KW-0067">ATP-binding</keyword>